<evidence type="ECO:0000259" key="1">
    <source>
        <dbReference type="Pfam" id="PF00561"/>
    </source>
</evidence>
<comment type="caution">
    <text evidence="2">The sequence shown here is derived from an EMBL/GenBank/DDBJ whole genome shotgun (WGS) entry which is preliminary data.</text>
</comment>
<dbReference type="InterPro" id="IPR000073">
    <property type="entry name" value="AB_hydrolase_1"/>
</dbReference>
<dbReference type="Proteomes" id="UP001589810">
    <property type="component" value="Unassembled WGS sequence"/>
</dbReference>
<dbReference type="Gene3D" id="3.40.50.1820">
    <property type="entry name" value="alpha/beta hydrolase"/>
    <property type="match status" value="1"/>
</dbReference>
<dbReference type="Pfam" id="PF00561">
    <property type="entry name" value="Abhydrolase_1"/>
    <property type="match status" value="1"/>
</dbReference>
<dbReference type="InterPro" id="IPR050471">
    <property type="entry name" value="AB_hydrolase"/>
</dbReference>
<dbReference type="RefSeq" id="WP_273943871.1">
    <property type="nucleotide sequence ID" value="NZ_CP097263.1"/>
</dbReference>
<dbReference type="InterPro" id="IPR029058">
    <property type="entry name" value="AB_hydrolase_fold"/>
</dbReference>
<dbReference type="PRINTS" id="PR00111">
    <property type="entry name" value="ABHYDROLASE"/>
</dbReference>
<organism evidence="2 3">
    <name type="scientific">Kutzneria chonburiensis</name>
    <dbReference type="NCBI Taxonomy" id="1483604"/>
    <lineage>
        <taxon>Bacteria</taxon>
        <taxon>Bacillati</taxon>
        <taxon>Actinomycetota</taxon>
        <taxon>Actinomycetes</taxon>
        <taxon>Pseudonocardiales</taxon>
        <taxon>Pseudonocardiaceae</taxon>
        <taxon>Kutzneria</taxon>
    </lineage>
</organism>
<evidence type="ECO:0000313" key="3">
    <source>
        <dbReference type="Proteomes" id="UP001589810"/>
    </source>
</evidence>
<dbReference type="PANTHER" id="PTHR43433:SF5">
    <property type="entry name" value="AB HYDROLASE-1 DOMAIN-CONTAINING PROTEIN"/>
    <property type="match status" value="1"/>
</dbReference>
<gene>
    <name evidence="2" type="ORF">ACFFH7_43635</name>
</gene>
<keyword evidence="3" id="KW-1185">Reference proteome</keyword>
<dbReference type="PANTHER" id="PTHR43433">
    <property type="entry name" value="HYDROLASE, ALPHA/BETA FOLD FAMILY PROTEIN"/>
    <property type="match status" value="1"/>
</dbReference>
<reference evidence="2 3" key="1">
    <citation type="submission" date="2024-09" db="EMBL/GenBank/DDBJ databases">
        <authorList>
            <person name="Sun Q."/>
            <person name="Mori K."/>
        </authorList>
    </citation>
    <scope>NUCLEOTIDE SEQUENCE [LARGE SCALE GENOMIC DNA]</scope>
    <source>
        <strain evidence="2 3">TBRC 1432</strain>
    </source>
</reference>
<dbReference type="GO" id="GO:0016787">
    <property type="term" value="F:hydrolase activity"/>
    <property type="evidence" value="ECO:0007669"/>
    <property type="project" value="UniProtKB-KW"/>
</dbReference>
<feature type="domain" description="AB hydrolase-1" evidence="1">
    <location>
        <begin position="26"/>
        <end position="247"/>
    </location>
</feature>
<accession>A0ABV6N7M5</accession>
<name>A0ABV6N7M5_9PSEU</name>
<dbReference type="EMBL" id="JBHLUD010000016">
    <property type="protein sequence ID" value="MFC0548462.1"/>
    <property type="molecule type" value="Genomic_DNA"/>
</dbReference>
<dbReference type="SUPFAM" id="SSF53474">
    <property type="entry name" value="alpha/beta-Hydrolases"/>
    <property type="match status" value="1"/>
</dbReference>
<protein>
    <submittedName>
        <fullName evidence="2">Alpha/beta fold hydrolase</fullName>
    </submittedName>
</protein>
<proteinExistence type="predicted"/>
<sequence>MPHAPVRLSGGDAVVQYDISGSGPGVVLVHGTAASRLQWEGLTSALADRFTVVAPDYSGSGGTVDHGGPVTLADLSAEMLAAADHAGLESFHLVGHSLGAAIATHLAGTHPERVLSLALHAGWVRTGPRMAAELQYWKELLAADVALFARSLPLMAFGPRYWAADPDNEAVVRELTAMIAPGTVRQVDVDLAVDLTSVLESIAAPTLVLASTYDRIIEADQQQALLDGIANARYAEIDAGHGAPAEDPEGFITRIAGFLDASAQPALPARL</sequence>
<evidence type="ECO:0000313" key="2">
    <source>
        <dbReference type="EMBL" id="MFC0548462.1"/>
    </source>
</evidence>
<keyword evidence="2" id="KW-0378">Hydrolase</keyword>